<proteinExistence type="predicted"/>
<dbReference type="EMBL" id="JAQNDN010000019">
    <property type="protein sequence ID" value="MDC0672566.1"/>
    <property type="molecule type" value="Genomic_DNA"/>
</dbReference>
<evidence type="ECO:0000259" key="1">
    <source>
        <dbReference type="Pfam" id="PF12688"/>
    </source>
</evidence>
<evidence type="ECO:0000313" key="3">
    <source>
        <dbReference type="Proteomes" id="UP001217838"/>
    </source>
</evidence>
<sequence>MSDDEVTRVRALRQAGRHEEHRAAACALVVASPADVEAQLEAAYGLDRAGEEQRAIVHYEAARRLGVPASERRPFTVGLGSTLRNVGRHADAIAVFAEAVTEDPDYPPFAAFLALALDAAGRSHEAFAALLGCTLAVARPDAFDGYERALTGYQRELGWSGARRA</sequence>
<keyword evidence="3" id="KW-1185">Reference proteome</keyword>
<dbReference type="Gene3D" id="1.25.40.10">
    <property type="entry name" value="Tetratricopeptide repeat domain"/>
    <property type="match status" value="1"/>
</dbReference>
<dbReference type="Pfam" id="PF12688">
    <property type="entry name" value="TPR_5"/>
    <property type="match status" value="1"/>
</dbReference>
<dbReference type="RefSeq" id="WP_272004420.1">
    <property type="nucleotide sequence ID" value="NZ_JAQNDN010000019.1"/>
</dbReference>
<gene>
    <name evidence="2" type="ORF">POL58_32750</name>
</gene>
<dbReference type="InterPro" id="IPR011990">
    <property type="entry name" value="TPR-like_helical_dom_sf"/>
</dbReference>
<protein>
    <submittedName>
        <fullName evidence="2">Tetratricopeptide repeat protein</fullName>
    </submittedName>
</protein>
<evidence type="ECO:0000313" key="2">
    <source>
        <dbReference type="EMBL" id="MDC0672566.1"/>
    </source>
</evidence>
<dbReference type="SUPFAM" id="SSF48452">
    <property type="entry name" value="TPR-like"/>
    <property type="match status" value="1"/>
</dbReference>
<dbReference type="Proteomes" id="UP001217838">
    <property type="component" value="Unassembled WGS sequence"/>
</dbReference>
<comment type="caution">
    <text evidence="2">The sequence shown here is derived from an EMBL/GenBank/DDBJ whole genome shotgun (WGS) entry which is preliminary data.</text>
</comment>
<organism evidence="2 3">
    <name type="scientific">Nannocystis radixulma</name>
    <dbReference type="NCBI Taxonomy" id="2995305"/>
    <lineage>
        <taxon>Bacteria</taxon>
        <taxon>Pseudomonadati</taxon>
        <taxon>Myxococcota</taxon>
        <taxon>Polyangia</taxon>
        <taxon>Nannocystales</taxon>
        <taxon>Nannocystaceae</taxon>
        <taxon>Nannocystis</taxon>
    </lineage>
</organism>
<name>A0ABT5BEK4_9BACT</name>
<reference evidence="2 3" key="1">
    <citation type="submission" date="2022-11" db="EMBL/GenBank/DDBJ databases">
        <title>Minimal conservation of predation-associated metabolite biosynthetic gene clusters underscores biosynthetic potential of Myxococcota including descriptions for ten novel species: Archangium lansinium sp. nov., Myxococcus landrumus sp. nov., Nannocystis bai.</title>
        <authorList>
            <person name="Ahearne A."/>
            <person name="Stevens C."/>
            <person name="Dowd S."/>
        </authorList>
    </citation>
    <scope>NUCLEOTIDE SEQUENCE [LARGE SCALE GENOMIC DNA]</scope>
    <source>
        <strain evidence="2 3">NCELM</strain>
    </source>
</reference>
<feature type="domain" description="Tetratrico peptide repeat group 5" evidence="1">
    <location>
        <begin position="38"/>
        <end position="157"/>
    </location>
</feature>
<accession>A0ABT5BEK4</accession>
<dbReference type="InterPro" id="IPR041656">
    <property type="entry name" value="TPR_5"/>
</dbReference>